<evidence type="ECO:0000313" key="6">
    <source>
        <dbReference type="EMBL" id="OPA81865.1"/>
    </source>
</evidence>
<proteinExistence type="inferred from homology"/>
<gene>
    <name evidence="5" type="primary">flgI</name>
    <name evidence="6" type="ORF">BFG04_01620</name>
</gene>
<keyword evidence="3 5" id="KW-0732">Signal</keyword>
<comment type="similarity">
    <text evidence="5">Belongs to the FlgI family.</text>
</comment>
<evidence type="ECO:0000313" key="7">
    <source>
        <dbReference type="Proteomes" id="UP000189728"/>
    </source>
</evidence>
<dbReference type="NCBIfam" id="NF003676">
    <property type="entry name" value="PRK05303.1"/>
    <property type="match status" value="1"/>
</dbReference>
<reference evidence="6 7" key="1">
    <citation type="submission" date="2016-08" db="EMBL/GenBank/DDBJ databases">
        <title>Campylobacter species from sea mammals.</title>
        <authorList>
            <person name="Gilbert M.J."/>
            <person name="Byrne B.A."/>
            <person name="Zomer A.L."/>
            <person name="Wagenaar J.A."/>
        </authorList>
    </citation>
    <scope>NUCLEOTIDE SEQUENCE [LARGE SCALE GENOMIC DNA]</scope>
    <source>
        <strain evidence="6 7">1105248</strain>
    </source>
</reference>
<dbReference type="Pfam" id="PF02119">
    <property type="entry name" value="FlgI"/>
    <property type="match status" value="1"/>
</dbReference>
<keyword evidence="6" id="KW-0969">Cilium</keyword>
<dbReference type="GO" id="GO:0005198">
    <property type="term" value="F:structural molecule activity"/>
    <property type="evidence" value="ECO:0007669"/>
    <property type="project" value="InterPro"/>
</dbReference>
<evidence type="ECO:0000256" key="2">
    <source>
        <dbReference type="ARBA" id="ARBA00004117"/>
    </source>
</evidence>
<dbReference type="PRINTS" id="PR01010">
    <property type="entry name" value="FLGPRINGFLGI"/>
</dbReference>
<dbReference type="GO" id="GO:0030288">
    <property type="term" value="C:outer membrane-bounded periplasmic space"/>
    <property type="evidence" value="ECO:0007669"/>
    <property type="project" value="InterPro"/>
</dbReference>
<dbReference type="GO" id="GO:0071973">
    <property type="term" value="P:bacterial-type flagellum-dependent cell motility"/>
    <property type="evidence" value="ECO:0007669"/>
    <property type="project" value="InterPro"/>
</dbReference>
<dbReference type="HAMAP" id="MF_00416">
    <property type="entry name" value="FlgI"/>
    <property type="match status" value="1"/>
</dbReference>
<keyword evidence="6" id="KW-0282">Flagellum</keyword>
<organism evidence="6 7">
    <name type="scientific">Campylobacter pinnipediorum subsp. pinnipediorum</name>
    <dbReference type="NCBI Taxonomy" id="1660067"/>
    <lineage>
        <taxon>Bacteria</taxon>
        <taxon>Pseudomonadati</taxon>
        <taxon>Campylobacterota</taxon>
        <taxon>Epsilonproteobacteria</taxon>
        <taxon>Campylobacterales</taxon>
        <taxon>Campylobacteraceae</taxon>
        <taxon>Campylobacter</taxon>
    </lineage>
</organism>
<comment type="function">
    <text evidence="1 5">Assembles around the rod to form the L-ring and probably protects the motor/basal body from shearing forces during rotation.</text>
</comment>
<evidence type="ECO:0000256" key="1">
    <source>
        <dbReference type="ARBA" id="ARBA00002591"/>
    </source>
</evidence>
<evidence type="ECO:0000256" key="5">
    <source>
        <dbReference type="HAMAP-Rule" id="MF_00416"/>
    </source>
</evidence>
<name>A0AAX0LBZ3_9BACT</name>
<comment type="subcellular location">
    <subcellularLocation>
        <location evidence="2 5">Bacterial flagellum basal body</location>
    </subcellularLocation>
</comment>
<dbReference type="AlphaFoldDB" id="A0AAX0LBZ3"/>
<dbReference type="PANTHER" id="PTHR30381">
    <property type="entry name" value="FLAGELLAR P-RING PERIPLASMIC PROTEIN FLGI"/>
    <property type="match status" value="1"/>
</dbReference>
<dbReference type="EMBL" id="MCRK01000012">
    <property type="protein sequence ID" value="OPA81865.1"/>
    <property type="molecule type" value="Genomic_DNA"/>
</dbReference>
<feature type="chain" id="PRO_5043070642" description="Flagellar P-ring protein" evidence="5">
    <location>
        <begin position="20"/>
        <end position="350"/>
    </location>
</feature>
<protein>
    <recommendedName>
        <fullName evidence="5">Flagellar P-ring protein</fullName>
    </recommendedName>
    <alternativeName>
        <fullName evidence="5">Basal body P-ring protein</fullName>
    </alternativeName>
</protein>
<keyword evidence="4 5" id="KW-0975">Bacterial flagellum</keyword>
<comment type="caution">
    <text evidence="6">The sequence shown here is derived from an EMBL/GenBank/DDBJ whole genome shotgun (WGS) entry which is preliminary data.</text>
</comment>
<evidence type="ECO:0000256" key="4">
    <source>
        <dbReference type="ARBA" id="ARBA00023143"/>
    </source>
</evidence>
<comment type="subunit">
    <text evidence="5">The basal body constitutes a major portion of the flagellar organelle and consists of four rings (L,P,S, and M) mounted on a central rod.</text>
</comment>
<dbReference type="PANTHER" id="PTHR30381:SF0">
    <property type="entry name" value="FLAGELLAR P-RING PROTEIN"/>
    <property type="match status" value="1"/>
</dbReference>
<feature type="signal peptide" evidence="5">
    <location>
        <begin position="1"/>
        <end position="19"/>
    </location>
</feature>
<keyword evidence="6" id="KW-0966">Cell projection</keyword>
<accession>A0AAX0LBZ3</accession>
<dbReference type="RefSeq" id="WP_078397632.1">
    <property type="nucleotide sequence ID" value="NZ_MCRK01000012.1"/>
</dbReference>
<dbReference type="InterPro" id="IPR001782">
    <property type="entry name" value="Flag_FlgI"/>
</dbReference>
<dbReference type="Proteomes" id="UP000189728">
    <property type="component" value="Unassembled WGS sequence"/>
</dbReference>
<sequence length="350" mass="37266" precursor="true">MKKFVFLVLILATLKSVFATQIKDIASVLGVRENQLIGYGLVVGLNGTGDGSTSEFTIQSLSNMLQTVNVKINPDDIKSKNTAAVIVTATLPPFARQGDQLDVTISSIGDAKSLQGGTLLMTPLKGVDGDIYALAQGSLSIGGKIIGRGGDKHMTAGLILNGALVEKEVAYDIYNQQSFTLSLKTSNFKVAMDTQNTINSALGIQTASAIDPKTIIIKKPDEANLIDIISTVLNLDIDYTTDDKVVIDERSGTIVSGINVSVDPVILTHGDITIKIEPNSYNKKSETDFDLQDGSAISPKANLLRIEDQKTTLATVTRALNKLGASPSDIIAIIQNLKRVGAIHVDVKVM</sequence>
<evidence type="ECO:0000256" key="3">
    <source>
        <dbReference type="ARBA" id="ARBA00022729"/>
    </source>
</evidence>
<dbReference type="GO" id="GO:0009428">
    <property type="term" value="C:bacterial-type flagellum basal body, distal rod, P ring"/>
    <property type="evidence" value="ECO:0007669"/>
    <property type="project" value="InterPro"/>
</dbReference>